<protein>
    <submittedName>
        <fullName evidence="2">Uncharacterized protein</fullName>
    </submittedName>
</protein>
<name>A0AAD5MG39_PARTN</name>
<dbReference type="Proteomes" id="UP001196413">
    <property type="component" value="Unassembled WGS sequence"/>
</dbReference>
<evidence type="ECO:0000313" key="2">
    <source>
        <dbReference type="EMBL" id="KAJ1357930.1"/>
    </source>
</evidence>
<evidence type="ECO:0000313" key="3">
    <source>
        <dbReference type="Proteomes" id="UP001196413"/>
    </source>
</evidence>
<evidence type="ECO:0000256" key="1">
    <source>
        <dbReference type="SAM" id="SignalP"/>
    </source>
</evidence>
<organism evidence="2 3">
    <name type="scientific">Parelaphostrongylus tenuis</name>
    <name type="common">Meningeal worm</name>
    <dbReference type="NCBI Taxonomy" id="148309"/>
    <lineage>
        <taxon>Eukaryota</taxon>
        <taxon>Metazoa</taxon>
        <taxon>Ecdysozoa</taxon>
        <taxon>Nematoda</taxon>
        <taxon>Chromadorea</taxon>
        <taxon>Rhabditida</taxon>
        <taxon>Rhabditina</taxon>
        <taxon>Rhabditomorpha</taxon>
        <taxon>Strongyloidea</taxon>
        <taxon>Metastrongylidae</taxon>
        <taxon>Parelaphostrongylus</taxon>
    </lineage>
</organism>
<gene>
    <name evidence="2" type="ORF">KIN20_016205</name>
</gene>
<proteinExistence type="predicted"/>
<sequence>MEKLSINPFMLSLLELFSTVMGCGVLPAGQARTRSLTVTGLTTLPVAMVYAGKPEISTQVPGIAPHKAEAEAFVSHLVTQMVFDALESQVRSSFLPDAVISSILNQLTIKVNYEPMKCQTVLSGPTDANTNPDDIPQNCIIVGTTVTAICPKVDDTDMEKCSMKKNVPAAIPANHTSISGSLTTTNIIMANWSKTMWQNVVSKAFRILGSGPFGSHFFAAVVTIGEN</sequence>
<dbReference type="EMBL" id="JAHQIW010003261">
    <property type="protein sequence ID" value="KAJ1357930.1"/>
    <property type="molecule type" value="Genomic_DNA"/>
</dbReference>
<keyword evidence="3" id="KW-1185">Reference proteome</keyword>
<feature type="chain" id="PRO_5042198950" evidence="1">
    <location>
        <begin position="23"/>
        <end position="227"/>
    </location>
</feature>
<comment type="caution">
    <text evidence="2">The sequence shown here is derived from an EMBL/GenBank/DDBJ whole genome shotgun (WGS) entry which is preliminary data.</text>
</comment>
<keyword evidence="1" id="KW-0732">Signal</keyword>
<dbReference type="AlphaFoldDB" id="A0AAD5MG39"/>
<reference evidence="2" key="1">
    <citation type="submission" date="2021-06" db="EMBL/GenBank/DDBJ databases">
        <title>Parelaphostrongylus tenuis whole genome reference sequence.</title>
        <authorList>
            <person name="Garwood T.J."/>
            <person name="Larsen P.A."/>
            <person name="Fountain-Jones N.M."/>
            <person name="Garbe J.R."/>
            <person name="Macchietto M.G."/>
            <person name="Kania S.A."/>
            <person name="Gerhold R.W."/>
            <person name="Richards J.E."/>
            <person name="Wolf T.M."/>
        </authorList>
    </citation>
    <scope>NUCLEOTIDE SEQUENCE</scope>
    <source>
        <strain evidence="2">MNPRO001-30</strain>
        <tissue evidence="2">Meninges</tissue>
    </source>
</reference>
<accession>A0AAD5MG39</accession>
<feature type="signal peptide" evidence="1">
    <location>
        <begin position="1"/>
        <end position="22"/>
    </location>
</feature>